<evidence type="ECO:0000256" key="5">
    <source>
        <dbReference type="ARBA" id="ARBA00023136"/>
    </source>
</evidence>
<keyword evidence="5 6" id="KW-0472">Membrane</keyword>
<comment type="subcellular location">
    <subcellularLocation>
        <location evidence="1">Membrane</location>
        <topology evidence="1">Multi-pass membrane protein</topology>
    </subcellularLocation>
</comment>
<evidence type="ECO:0000256" key="2">
    <source>
        <dbReference type="ARBA" id="ARBA00022448"/>
    </source>
</evidence>
<dbReference type="EMBL" id="JAIXMP010000004">
    <property type="protein sequence ID" value="KAI9274357.1"/>
    <property type="molecule type" value="Genomic_DNA"/>
</dbReference>
<accession>A0AAD5PIE2</accession>
<dbReference type="PANTHER" id="PTHR43791">
    <property type="entry name" value="PERMEASE-RELATED"/>
    <property type="match status" value="1"/>
</dbReference>
<keyword evidence="2" id="KW-0813">Transport</keyword>
<keyword evidence="3 6" id="KW-0812">Transmembrane</keyword>
<reference evidence="7" key="1">
    <citation type="journal article" date="2022" name="IScience">
        <title>Evolution of zygomycete secretomes and the origins of terrestrial fungal ecologies.</title>
        <authorList>
            <person name="Chang Y."/>
            <person name="Wang Y."/>
            <person name="Mondo S."/>
            <person name="Ahrendt S."/>
            <person name="Andreopoulos W."/>
            <person name="Barry K."/>
            <person name="Beard J."/>
            <person name="Benny G.L."/>
            <person name="Blankenship S."/>
            <person name="Bonito G."/>
            <person name="Cuomo C."/>
            <person name="Desiro A."/>
            <person name="Gervers K.A."/>
            <person name="Hundley H."/>
            <person name="Kuo A."/>
            <person name="LaButti K."/>
            <person name="Lang B.F."/>
            <person name="Lipzen A."/>
            <person name="O'Donnell K."/>
            <person name="Pangilinan J."/>
            <person name="Reynolds N."/>
            <person name="Sandor L."/>
            <person name="Smith M.E."/>
            <person name="Tsang A."/>
            <person name="Grigoriev I.V."/>
            <person name="Stajich J.E."/>
            <person name="Spatafora J.W."/>
        </authorList>
    </citation>
    <scope>NUCLEOTIDE SEQUENCE</scope>
    <source>
        <strain evidence="7">RSA 2281</strain>
    </source>
</reference>
<evidence type="ECO:0000256" key="4">
    <source>
        <dbReference type="ARBA" id="ARBA00022989"/>
    </source>
</evidence>
<proteinExistence type="predicted"/>
<keyword evidence="8" id="KW-1185">Reference proteome</keyword>
<evidence type="ECO:0000256" key="1">
    <source>
        <dbReference type="ARBA" id="ARBA00004141"/>
    </source>
</evidence>
<dbReference type="AlphaFoldDB" id="A0AAD5PIE2"/>
<gene>
    <name evidence="7" type="ORF">BDA99DRAFT_601564</name>
</gene>
<evidence type="ECO:0000256" key="3">
    <source>
        <dbReference type="ARBA" id="ARBA00022692"/>
    </source>
</evidence>
<evidence type="ECO:0000256" key="6">
    <source>
        <dbReference type="SAM" id="Phobius"/>
    </source>
</evidence>
<dbReference type="GO" id="GO:0022857">
    <property type="term" value="F:transmembrane transporter activity"/>
    <property type="evidence" value="ECO:0007669"/>
    <property type="project" value="TreeGrafter"/>
</dbReference>
<feature type="transmembrane region" description="Helical" evidence="6">
    <location>
        <begin position="98"/>
        <end position="120"/>
    </location>
</feature>
<evidence type="ECO:0000313" key="8">
    <source>
        <dbReference type="Proteomes" id="UP001209540"/>
    </source>
</evidence>
<comment type="caution">
    <text evidence="7">The sequence shown here is derived from an EMBL/GenBank/DDBJ whole genome shotgun (WGS) entry which is preliminary data.</text>
</comment>
<protein>
    <submittedName>
        <fullName evidence="7">Uncharacterized protein</fullName>
    </submittedName>
</protein>
<keyword evidence="4 6" id="KW-1133">Transmembrane helix</keyword>
<dbReference type="PANTHER" id="PTHR43791:SF36">
    <property type="entry name" value="TRANSPORTER, PUTATIVE (AFU_ORTHOLOGUE AFUA_6G08340)-RELATED"/>
    <property type="match status" value="1"/>
</dbReference>
<organism evidence="7 8">
    <name type="scientific">Phascolomyces articulosus</name>
    <dbReference type="NCBI Taxonomy" id="60185"/>
    <lineage>
        <taxon>Eukaryota</taxon>
        <taxon>Fungi</taxon>
        <taxon>Fungi incertae sedis</taxon>
        <taxon>Mucoromycota</taxon>
        <taxon>Mucoromycotina</taxon>
        <taxon>Mucoromycetes</taxon>
        <taxon>Mucorales</taxon>
        <taxon>Lichtheimiaceae</taxon>
        <taxon>Phascolomyces</taxon>
    </lineage>
</organism>
<evidence type="ECO:0000313" key="7">
    <source>
        <dbReference type="EMBL" id="KAI9274357.1"/>
    </source>
</evidence>
<feature type="transmembrane region" description="Helical" evidence="6">
    <location>
        <begin position="72"/>
        <end position="91"/>
    </location>
</feature>
<name>A0AAD5PIE2_9FUNG</name>
<reference evidence="7" key="2">
    <citation type="submission" date="2023-02" db="EMBL/GenBank/DDBJ databases">
        <authorList>
            <consortium name="DOE Joint Genome Institute"/>
            <person name="Mondo S.J."/>
            <person name="Chang Y."/>
            <person name="Wang Y."/>
            <person name="Ahrendt S."/>
            <person name="Andreopoulos W."/>
            <person name="Barry K."/>
            <person name="Beard J."/>
            <person name="Benny G.L."/>
            <person name="Blankenship S."/>
            <person name="Bonito G."/>
            <person name="Cuomo C."/>
            <person name="Desiro A."/>
            <person name="Gervers K.A."/>
            <person name="Hundley H."/>
            <person name="Kuo A."/>
            <person name="LaButti K."/>
            <person name="Lang B.F."/>
            <person name="Lipzen A."/>
            <person name="O'Donnell K."/>
            <person name="Pangilinan J."/>
            <person name="Reynolds N."/>
            <person name="Sandor L."/>
            <person name="Smith M.W."/>
            <person name="Tsang A."/>
            <person name="Grigoriev I.V."/>
            <person name="Stajich J.E."/>
            <person name="Spatafora J.W."/>
        </authorList>
    </citation>
    <scope>NUCLEOTIDE SEQUENCE</scope>
    <source>
        <strain evidence="7">RSA 2281</strain>
    </source>
</reference>
<feature type="transmembrane region" description="Helical" evidence="6">
    <location>
        <begin position="40"/>
        <end position="60"/>
    </location>
</feature>
<dbReference type="GO" id="GO:0016020">
    <property type="term" value="C:membrane"/>
    <property type="evidence" value="ECO:0007669"/>
    <property type="project" value="UniProtKB-SubCell"/>
</dbReference>
<dbReference type="SUPFAM" id="SSF103473">
    <property type="entry name" value="MFS general substrate transporter"/>
    <property type="match status" value="1"/>
</dbReference>
<feature type="transmembrane region" description="Helical" evidence="6">
    <location>
        <begin position="12"/>
        <end position="33"/>
    </location>
</feature>
<feature type="transmembrane region" description="Helical" evidence="6">
    <location>
        <begin position="126"/>
        <end position="147"/>
    </location>
</feature>
<dbReference type="Proteomes" id="UP001209540">
    <property type="component" value="Unassembled WGS sequence"/>
</dbReference>
<sequence>MMNFDYLAAQSILLKIPGGVFAAILAIIPTIIAERIQQNNYTGASMCIISFVGVLILAVIKEGAVKLLGYYLSWAMSGAGALLAATIGANVSGYTKKIFYNSCMVAATTLGSFIGPLIMLEREAPRYITGGIVYCVGNGVAIICFLLDRAIMVRKNKLRLANPPDHRPDLSDAPTDVEDKGFIYKL</sequence>
<dbReference type="InterPro" id="IPR036259">
    <property type="entry name" value="MFS_trans_sf"/>
</dbReference>